<dbReference type="Proteomes" id="UP000886501">
    <property type="component" value="Unassembled WGS sequence"/>
</dbReference>
<feature type="non-terminal residue" evidence="1">
    <location>
        <position position="1"/>
    </location>
</feature>
<dbReference type="EMBL" id="MU118045">
    <property type="protein sequence ID" value="KAF9646936.1"/>
    <property type="molecule type" value="Genomic_DNA"/>
</dbReference>
<organism evidence="1 2">
    <name type="scientific">Thelephora ganbajun</name>
    <name type="common">Ganba fungus</name>
    <dbReference type="NCBI Taxonomy" id="370292"/>
    <lineage>
        <taxon>Eukaryota</taxon>
        <taxon>Fungi</taxon>
        <taxon>Dikarya</taxon>
        <taxon>Basidiomycota</taxon>
        <taxon>Agaricomycotina</taxon>
        <taxon>Agaricomycetes</taxon>
        <taxon>Thelephorales</taxon>
        <taxon>Thelephoraceae</taxon>
        <taxon>Thelephora</taxon>
    </lineage>
</organism>
<keyword evidence="2" id="KW-1185">Reference proteome</keyword>
<evidence type="ECO:0000313" key="1">
    <source>
        <dbReference type="EMBL" id="KAF9646936.1"/>
    </source>
</evidence>
<reference evidence="1" key="2">
    <citation type="journal article" date="2020" name="Nat. Commun.">
        <title>Large-scale genome sequencing of mycorrhizal fungi provides insights into the early evolution of symbiotic traits.</title>
        <authorList>
            <person name="Miyauchi S."/>
            <person name="Kiss E."/>
            <person name="Kuo A."/>
            <person name="Drula E."/>
            <person name="Kohler A."/>
            <person name="Sanchez-Garcia M."/>
            <person name="Morin E."/>
            <person name="Andreopoulos B."/>
            <person name="Barry K.W."/>
            <person name="Bonito G."/>
            <person name="Buee M."/>
            <person name="Carver A."/>
            <person name="Chen C."/>
            <person name="Cichocki N."/>
            <person name="Clum A."/>
            <person name="Culley D."/>
            <person name="Crous P.W."/>
            <person name="Fauchery L."/>
            <person name="Girlanda M."/>
            <person name="Hayes R.D."/>
            <person name="Keri Z."/>
            <person name="LaButti K."/>
            <person name="Lipzen A."/>
            <person name="Lombard V."/>
            <person name="Magnuson J."/>
            <person name="Maillard F."/>
            <person name="Murat C."/>
            <person name="Nolan M."/>
            <person name="Ohm R.A."/>
            <person name="Pangilinan J."/>
            <person name="Pereira M.F."/>
            <person name="Perotto S."/>
            <person name="Peter M."/>
            <person name="Pfister S."/>
            <person name="Riley R."/>
            <person name="Sitrit Y."/>
            <person name="Stielow J.B."/>
            <person name="Szollosi G."/>
            <person name="Zifcakova L."/>
            <person name="Stursova M."/>
            <person name="Spatafora J.W."/>
            <person name="Tedersoo L."/>
            <person name="Vaario L.M."/>
            <person name="Yamada A."/>
            <person name="Yan M."/>
            <person name="Wang P."/>
            <person name="Xu J."/>
            <person name="Bruns T."/>
            <person name="Baldrian P."/>
            <person name="Vilgalys R."/>
            <person name="Dunand C."/>
            <person name="Henrissat B."/>
            <person name="Grigoriev I.V."/>
            <person name="Hibbett D."/>
            <person name="Nagy L.G."/>
            <person name="Martin F.M."/>
        </authorList>
    </citation>
    <scope>NUCLEOTIDE SEQUENCE</scope>
    <source>
        <strain evidence="1">P2</strain>
    </source>
</reference>
<reference evidence="1" key="1">
    <citation type="submission" date="2019-10" db="EMBL/GenBank/DDBJ databases">
        <authorList>
            <consortium name="DOE Joint Genome Institute"/>
            <person name="Kuo A."/>
            <person name="Miyauchi S."/>
            <person name="Kiss E."/>
            <person name="Drula E."/>
            <person name="Kohler A."/>
            <person name="Sanchez-Garcia M."/>
            <person name="Andreopoulos B."/>
            <person name="Barry K.W."/>
            <person name="Bonito G."/>
            <person name="Buee M."/>
            <person name="Carver A."/>
            <person name="Chen C."/>
            <person name="Cichocki N."/>
            <person name="Clum A."/>
            <person name="Culley D."/>
            <person name="Crous P.W."/>
            <person name="Fauchery L."/>
            <person name="Girlanda M."/>
            <person name="Hayes R."/>
            <person name="Keri Z."/>
            <person name="Labutti K."/>
            <person name="Lipzen A."/>
            <person name="Lombard V."/>
            <person name="Magnuson J."/>
            <person name="Maillard F."/>
            <person name="Morin E."/>
            <person name="Murat C."/>
            <person name="Nolan M."/>
            <person name="Ohm R."/>
            <person name="Pangilinan J."/>
            <person name="Pereira M."/>
            <person name="Perotto S."/>
            <person name="Peter M."/>
            <person name="Riley R."/>
            <person name="Sitrit Y."/>
            <person name="Stielow B."/>
            <person name="Szollosi G."/>
            <person name="Zifcakova L."/>
            <person name="Stursova M."/>
            <person name="Spatafora J.W."/>
            <person name="Tedersoo L."/>
            <person name="Vaario L.-M."/>
            <person name="Yamada A."/>
            <person name="Yan M."/>
            <person name="Wang P."/>
            <person name="Xu J."/>
            <person name="Bruns T."/>
            <person name="Baldrian P."/>
            <person name="Vilgalys R."/>
            <person name="Henrissat B."/>
            <person name="Grigoriev I.V."/>
            <person name="Hibbett D."/>
            <person name="Nagy L.G."/>
            <person name="Martin F.M."/>
        </authorList>
    </citation>
    <scope>NUCLEOTIDE SEQUENCE</scope>
    <source>
        <strain evidence="1">P2</strain>
    </source>
</reference>
<sequence length="140" mass="15467">IGERPLLTAKISVGLFIQAGVHLGKVIPMAAHYITPEQLDAYTDVSLSPKKEFPHPALRFSPTLHVQGPELFQEILMGDRVGCSSHIVNLLHPLLKLNLMSPSNNEMLRLTSSIPMRPVSAMTDHGVPNSLSLRRSRCLR</sequence>
<proteinExistence type="predicted"/>
<evidence type="ECO:0000313" key="2">
    <source>
        <dbReference type="Proteomes" id="UP000886501"/>
    </source>
</evidence>
<accession>A0ACB6ZCQ5</accession>
<comment type="caution">
    <text evidence="1">The sequence shown here is derived from an EMBL/GenBank/DDBJ whole genome shotgun (WGS) entry which is preliminary data.</text>
</comment>
<name>A0ACB6ZCQ5_THEGA</name>
<protein>
    <submittedName>
        <fullName evidence="1">Uncharacterized protein</fullName>
    </submittedName>
</protein>
<gene>
    <name evidence="1" type="ORF">BDM02DRAFT_3117896</name>
</gene>